<comment type="similarity">
    <text evidence="8 9">Belongs to the TRAP transporter small permease family.</text>
</comment>
<keyword evidence="6 9" id="KW-1133">Transmembrane helix</keyword>
<comment type="caution">
    <text evidence="11">The sequence shown here is derived from an EMBL/GenBank/DDBJ whole genome shotgun (WGS) entry which is preliminary data.</text>
</comment>
<dbReference type="GO" id="GO:0005886">
    <property type="term" value="C:plasma membrane"/>
    <property type="evidence" value="ECO:0007669"/>
    <property type="project" value="UniProtKB-SubCell"/>
</dbReference>
<comment type="function">
    <text evidence="9">Part of the tripartite ATP-independent periplasmic (TRAP) transport system.</text>
</comment>
<dbReference type="PROSITE" id="PS51257">
    <property type="entry name" value="PROKAR_LIPOPROTEIN"/>
    <property type="match status" value="1"/>
</dbReference>
<accession>A0A358HXU0</accession>
<dbReference type="InterPro" id="IPR007387">
    <property type="entry name" value="TRAP_DctQ"/>
</dbReference>
<dbReference type="Pfam" id="PF04290">
    <property type="entry name" value="DctQ"/>
    <property type="match status" value="1"/>
</dbReference>
<feature type="transmembrane region" description="Helical" evidence="9">
    <location>
        <begin position="137"/>
        <end position="155"/>
    </location>
</feature>
<evidence type="ECO:0000313" key="13">
    <source>
        <dbReference type="Proteomes" id="UP000264179"/>
    </source>
</evidence>
<keyword evidence="2 9" id="KW-0813">Transport</keyword>
<dbReference type="Proteomes" id="UP000264753">
    <property type="component" value="Unassembled WGS sequence"/>
</dbReference>
<keyword evidence="4 9" id="KW-0997">Cell inner membrane</keyword>
<evidence type="ECO:0000256" key="2">
    <source>
        <dbReference type="ARBA" id="ARBA00022448"/>
    </source>
</evidence>
<evidence type="ECO:0000256" key="1">
    <source>
        <dbReference type="ARBA" id="ARBA00004429"/>
    </source>
</evidence>
<dbReference type="InterPro" id="IPR055348">
    <property type="entry name" value="DctQ"/>
</dbReference>
<dbReference type="PANTHER" id="PTHR35011">
    <property type="entry name" value="2,3-DIKETO-L-GULONATE TRAP TRANSPORTER SMALL PERMEASE PROTEIN YIAM"/>
    <property type="match status" value="1"/>
</dbReference>
<feature type="domain" description="Tripartite ATP-independent periplasmic transporters DctQ component" evidence="10">
    <location>
        <begin position="32"/>
        <end position="163"/>
    </location>
</feature>
<evidence type="ECO:0000313" key="14">
    <source>
        <dbReference type="Proteomes" id="UP000264753"/>
    </source>
</evidence>
<evidence type="ECO:0000256" key="3">
    <source>
        <dbReference type="ARBA" id="ARBA00022475"/>
    </source>
</evidence>
<feature type="transmembrane region" description="Helical" evidence="9">
    <location>
        <begin position="93"/>
        <end position="117"/>
    </location>
</feature>
<evidence type="ECO:0000256" key="6">
    <source>
        <dbReference type="ARBA" id="ARBA00022989"/>
    </source>
</evidence>
<protein>
    <recommendedName>
        <fullName evidence="9">TRAP transporter small permease protein</fullName>
    </recommendedName>
</protein>
<comment type="subunit">
    <text evidence="9">The complex comprises the extracytoplasmic solute receptor protein and the two transmembrane proteins.</text>
</comment>
<evidence type="ECO:0000256" key="5">
    <source>
        <dbReference type="ARBA" id="ARBA00022692"/>
    </source>
</evidence>
<reference evidence="13 14" key="1">
    <citation type="journal article" date="2018" name="Nat. Biotechnol.">
        <title>A standardized bacterial taxonomy based on genome phylogeny substantially revises the tree of life.</title>
        <authorList>
            <person name="Parks D.H."/>
            <person name="Chuvochina M."/>
            <person name="Waite D.W."/>
            <person name="Rinke C."/>
            <person name="Skarshewski A."/>
            <person name="Chaumeil P.A."/>
            <person name="Hugenholtz P."/>
        </authorList>
    </citation>
    <scope>NUCLEOTIDE SEQUENCE [LARGE SCALE GENOMIC DNA]</scope>
    <source>
        <strain evidence="11">UBA8707</strain>
        <strain evidence="12">UBA9881</strain>
    </source>
</reference>
<sequence length="173" mass="19279">MKRLLAHYADIMDAVSVFVGQGCSVLFFACIAVSALEVLLRYGFDAPTLWTTELAMALCASAWVLSVGYVTERNRHISITMLEVVVGERVWRIFRLIQMVIATGATIILSMALYHPAAKVLSRIEYSGTAMNSMQPTYLKILLFVGCLFFILQLLSNIIRWVQRTEGDVTGGH</sequence>
<dbReference type="EMBL" id="DOOG01000156">
    <property type="protein sequence ID" value="HBU99948.1"/>
    <property type="molecule type" value="Genomic_DNA"/>
</dbReference>
<keyword evidence="7 9" id="KW-0472">Membrane</keyword>
<proteinExistence type="inferred from homology"/>
<keyword evidence="5 9" id="KW-0812">Transmembrane</keyword>
<dbReference type="Proteomes" id="UP000264179">
    <property type="component" value="Unassembled WGS sequence"/>
</dbReference>
<evidence type="ECO:0000256" key="7">
    <source>
        <dbReference type="ARBA" id="ARBA00023136"/>
    </source>
</evidence>
<evidence type="ECO:0000313" key="12">
    <source>
        <dbReference type="EMBL" id="HCW67001.1"/>
    </source>
</evidence>
<evidence type="ECO:0000256" key="4">
    <source>
        <dbReference type="ARBA" id="ARBA00022519"/>
    </source>
</evidence>
<feature type="transmembrane region" description="Helical" evidence="9">
    <location>
        <begin position="54"/>
        <end position="72"/>
    </location>
</feature>
<organism evidence="11 14">
    <name type="scientific">Thalassospira lucentensis</name>
    <dbReference type="NCBI Taxonomy" id="168935"/>
    <lineage>
        <taxon>Bacteria</taxon>
        <taxon>Pseudomonadati</taxon>
        <taxon>Pseudomonadota</taxon>
        <taxon>Alphaproteobacteria</taxon>
        <taxon>Rhodospirillales</taxon>
        <taxon>Thalassospiraceae</taxon>
        <taxon>Thalassospira</taxon>
    </lineage>
</organism>
<evidence type="ECO:0000259" key="10">
    <source>
        <dbReference type="Pfam" id="PF04290"/>
    </source>
</evidence>
<gene>
    <name evidence="11" type="ORF">DEF21_18890</name>
    <name evidence="12" type="ORF">DHR80_07265</name>
</gene>
<keyword evidence="3" id="KW-1003">Cell membrane</keyword>
<comment type="subcellular location">
    <subcellularLocation>
        <location evidence="1 9">Cell inner membrane</location>
        <topology evidence="1 9">Multi-pass membrane protein</topology>
    </subcellularLocation>
</comment>
<evidence type="ECO:0000256" key="9">
    <source>
        <dbReference type="RuleBase" id="RU369079"/>
    </source>
</evidence>
<dbReference type="GO" id="GO:0022857">
    <property type="term" value="F:transmembrane transporter activity"/>
    <property type="evidence" value="ECO:0007669"/>
    <property type="project" value="UniProtKB-UniRule"/>
</dbReference>
<dbReference type="EMBL" id="DPOP01000066">
    <property type="protein sequence ID" value="HCW67001.1"/>
    <property type="molecule type" value="Genomic_DNA"/>
</dbReference>
<dbReference type="AlphaFoldDB" id="A0A358HXU0"/>
<evidence type="ECO:0000256" key="8">
    <source>
        <dbReference type="ARBA" id="ARBA00038436"/>
    </source>
</evidence>
<name>A0A358HXU0_9PROT</name>
<evidence type="ECO:0000313" key="11">
    <source>
        <dbReference type="EMBL" id="HBU99948.1"/>
    </source>
</evidence>
<feature type="transmembrane region" description="Helical" evidence="9">
    <location>
        <begin position="12"/>
        <end position="34"/>
    </location>
</feature>
<dbReference type="RefSeq" id="WP_276654488.1">
    <property type="nucleotide sequence ID" value="NZ_DOOG01000156.1"/>
</dbReference>